<accession>A0A6L8V1Z6</accession>
<evidence type="ECO:0000256" key="1">
    <source>
        <dbReference type="ARBA" id="ARBA00022676"/>
    </source>
</evidence>
<dbReference type="PANTHER" id="PTHR12526">
    <property type="entry name" value="GLYCOSYLTRANSFERASE"/>
    <property type="match status" value="1"/>
</dbReference>
<dbReference type="AlphaFoldDB" id="A0A6L8V1Z6"/>
<dbReference type="Proteomes" id="UP000481087">
    <property type="component" value="Unassembled WGS sequence"/>
</dbReference>
<keyword evidence="1" id="KW-0328">Glycosyltransferase</keyword>
<keyword evidence="4" id="KW-1185">Reference proteome</keyword>
<dbReference type="GO" id="GO:0016757">
    <property type="term" value="F:glycosyltransferase activity"/>
    <property type="evidence" value="ECO:0007669"/>
    <property type="project" value="UniProtKB-KW"/>
</dbReference>
<evidence type="ECO:0000256" key="2">
    <source>
        <dbReference type="ARBA" id="ARBA00022679"/>
    </source>
</evidence>
<reference evidence="3 4" key="1">
    <citation type="submission" date="2019-12" db="EMBL/GenBank/DDBJ databases">
        <title>Paenibacillus sp. nov. sp. isolated from soil.</title>
        <authorList>
            <person name="Kim J."/>
            <person name="Jeong S.E."/>
            <person name="Jung H.S."/>
            <person name="Jeon C.O."/>
        </authorList>
    </citation>
    <scope>NUCLEOTIDE SEQUENCE [LARGE SCALE GENOMIC DNA]</scope>
    <source>
        <strain evidence="3 4">5J-6</strain>
    </source>
</reference>
<comment type="caution">
    <text evidence="3">The sequence shown here is derived from an EMBL/GenBank/DDBJ whole genome shotgun (WGS) entry which is preliminary data.</text>
</comment>
<evidence type="ECO:0000313" key="4">
    <source>
        <dbReference type="Proteomes" id="UP000481087"/>
    </source>
</evidence>
<dbReference type="EMBL" id="WTUZ01000020">
    <property type="protein sequence ID" value="MZQ83732.1"/>
    <property type="molecule type" value="Genomic_DNA"/>
</dbReference>
<dbReference type="RefSeq" id="WP_161407864.1">
    <property type="nucleotide sequence ID" value="NZ_WTUZ01000020.1"/>
</dbReference>
<sequence length="409" mass="47935">MKFGKLFRLIRHPKTLIRKLLHRLPKVYRNKLLRFPNEKMIESQMKNMLARKLKNPIIIFPSPSCPWGYLFQRPQQLARAFANLEYTVIYLVDTSFVGAPDWGVRGLFQIEKNLYLYNDGFDGEFLKKSLGNEKILIWQYWPHQRSNIKEHIYNTNSIQIYDCIDHINTFDNYNEIQTDFEISLMKSDYILATANGIAKDLLQLGYKSLLVPNGVNIDDFLHIKTTVWEDLDELRQKSKVIVGYYGAIANWFDFTTIRYAAEMKPDWTFLIVGEVYPDVEKYVQELAGNCRNVLFRSRVTYEYIPQLLSYFDIAVLPFKINEITLNTSPVKIFEYLAGGKPVVSSNLPEVSKISSVLISNNKIEFYEKLLEAESLKNNELFRMSLIKEAEENTWEKRLNKVLSRVEELL</sequence>
<gene>
    <name evidence="3" type="ORF">GQF01_16605</name>
</gene>
<dbReference type="Pfam" id="PF13692">
    <property type="entry name" value="Glyco_trans_1_4"/>
    <property type="match status" value="1"/>
</dbReference>
<name>A0A6L8V1Z6_9BACL</name>
<proteinExistence type="predicted"/>
<organism evidence="3 4">
    <name type="scientific">Paenibacillus silvestris</name>
    <dbReference type="NCBI Taxonomy" id="2606219"/>
    <lineage>
        <taxon>Bacteria</taxon>
        <taxon>Bacillati</taxon>
        <taxon>Bacillota</taxon>
        <taxon>Bacilli</taxon>
        <taxon>Bacillales</taxon>
        <taxon>Paenibacillaceae</taxon>
        <taxon>Paenibacillus</taxon>
    </lineage>
</organism>
<dbReference type="Gene3D" id="3.40.50.2000">
    <property type="entry name" value="Glycogen Phosphorylase B"/>
    <property type="match status" value="1"/>
</dbReference>
<keyword evidence="2 3" id="KW-0808">Transferase</keyword>
<protein>
    <submittedName>
        <fullName evidence="3">Glycosyltransferase</fullName>
    </submittedName>
</protein>
<dbReference type="PANTHER" id="PTHR12526:SF629">
    <property type="entry name" value="TEICHURONIC ACID BIOSYNTHESIS GLYCOSYLTRANSFERASE TUAH-RELATED"/>
    <property type="match status" value="1"/>
</dbReference>
<evidence type="ECO:0000313" key="3">
    <source>
        <dbReference type="EMBL" id="MZQ83732.1"/>
    </source>
</evidence>
<dbReference type="SUPFAM" id="SSF53756">
    <property type="entry name" value="UDP-Glycosyltransferase/glycogen phosphorylase"/>
    <property type="match status" value="1"/>
</dbReference>